<dbReference type="Proteomes" id="UP000784919">
    <property type="component" value="Unassembled WGS sequence"/>
</dbReference>
<comment type="caution">
    <text evidence="2">The sequence shown here is derived from an EMBL/GenBank/DDBJ whole genome shotgun (WGS) entry which is preliminary data.</text>
</comment>
<organism evidence="2 3">
    <name type="scientific">Claviceps arundinis</name>
    <dbReference type="NCBI Taxonomy" id="1623583"/>
    <lineage>
        <taxon>Eukaryota</taxon>
        <taxon>Fungi</taxon>
        <taxon>Dikarya</taxon>
        <taxon>Ascomycota</taxon>
        <taxon>Pezizomycotina</taxon>
        <taxon>Sordariomycetes</taxon>
        <taxon>Hypocreomycetidae</taxon>
        <taxon>Hypocreales</taxon>
        <taxon>Clavicipitaceae</taxon>
        <taxon>Claviceps</taxon>
    </lineage>
</organism>
<feature type="compositionally biased region" description="Polar residues" evidence="1">
    <location>
        <begin position="44"/>
        <end position="59"/>
    </location>
</feature>
<dbReference type="EMBL" id="SRPS01000002">
    <property type="protein sequence ID" value="KAG5978396.1"/>
    <property type="molecule type" value="Genomic_DNA"/>
</dbReference>
<accession>A0A9P7N0Z7</accession>
<evidence type="ECO:0000313" key="3">
    <source>
        <dbReference type="Proteomes" id="UP000784919"/>
    </source>
</evidence>
<protein>
    <submittedName>
        <fullName evidence="2">Uncharacterized protein</fullName>
    </submittedName>
</protein>
<reference evidence="2" key="1">
    <citation type="journal article" date="2020" name="bioRxiv">
        <title>Whole genome comparisons of ergot fungi reveals the divergence and evolution of species within the genus Claviceps are the result of varying mechanisms driving genome evolution and host range expansion.</title>
        <authorList>
            <person name="Wyka S.A."/>
            <person name="Mondo S.J."/>
            <person name="Liu M."/>
            <person name="Dettman J."/>
            <person name="Nalam V."/>
            <person name="Broders K.D."/>
        </authorList>
    </citation>
    <scope>NUCLEOTIDE SEQUENCE</scope>
    <source>
        <strain evidence="2">CCC 1102</strain>
    </source>
</reference>
<evidence type="ECO:0000313" key="2">
    <source>
        <dbReference type="EMBL" id="KAG5978396.1"/>
    </source>
</evidence>
<feature type="compositionally biased region" description="Polar residues" evidence="1">
    <location>
        <begin position="1"/>
        <end position="15"/>
    </location>
</feature>
<dbReference type="AlphaFoldDB" id="A0A9P7N0Z7"/>
<proteinExistence type="predicted"/>
<feature type="compositionally biased region" description="Basic residues" evidence="1">
    <location>
        <begin position="30"/>
        <end position="39"/>
    </location>
</feature>
<name>A0A9P7N0Z7_9HYPO</name>
<sequence>MGKLTSLSDSEQMGSQPEHVGPPNANRSIVTKRVHGWAHRRGESSTLRVSTTRRGQKVTSDLEVGSWRRPTTTGNNWRRRNSSKAVSQKVPVKDDFIIKSIPQQPSS</sequence>
<gene>
    <name evidence="2" type="ORF">E4U56_002895</name>
</gene>
<feature type="region of interest" description="Disordered" evidence="1">
    <location>
        <begin position="1"/>
        <end position="90"/>
    </location>
</feature>
<evidence type="ECO:0000256" key="1">
    <source>
        <dbReference type="SAM" id="MobiDB-lite"/>
    </source>
</evidence>